<dbReference type="InterPro" id="IPR014327">
    <property type="entry name" value="RNA_pol_sigma70_bacteroid"/>
</dbReference>
<gene>
    <name evidence="8" type="ORF">D3H65_12685</name>
</gene>
<keyword evidence="3" id="KW-0731">Sigma factor</keyword>
<dbReference type="InterPro" id="IPR013325">
    <property type="entry name" value="RNA_pol_sigma_r2"/>
</dbReference>
<keyword evidence="4" id="KW-0804">Transcription</keyword>
<dbReference type="InterPro" id="IPR013324">
    <property type="entry name" value="RNA_pol_sigma_r3/r4-like"/>
</dbReference>
<dbReference type="Pfam" id="PF08281">
    <property type="entry name" value="Sigma70_r4_2"/>
    <property type="match status" value="1"/>
</dbReference>
<dbReference type="SUPFAM" id="SSF88659">
    <property type="entry name" value="Sigma3 and sigma4 domains of RNA polymerase sigma factors"/>
    <property type="match status" value="1"/>
</dbReference>
<evidence type="ECO:0000256" key="1">
    <source>
        <dbReference type="ARBA" id="ARBA00010641"/>
    </source>
</evidence>
<dbReference type="InterPro" id="IPR039425">
    <property type="entry name" value="RNA_pol_sigma-70-like"/>
</dbReference>
<feature type="domain" description="RNA polymerase sigma-70 region 2" evidence="6">
    <location>
        <begin position="32"/>
        <end position="97"/>
    </location>
</feature>
<dbReference type="PANTHER" id="PTHR43133">
    <property type="entry name" value="RNA POLYMERASE ECF-TYPE SIGMA FACTO"/>
    <property type="match status" value="1"/>
</dbReference>
<dbReference type="Pfam" id="PF04542">
    <property type="entry name" value="Sigma70_r2"/>
    <property type="match status" value="1"/>
</dbReference>
<dbReference type="GO" id="GO:0006352">
    <property type="term" value="P:DNA-templated transcription initiation"/>
    <property type="evidence" value="ECO:0007669"/>
    <property type="project" value="InterPro"/>
</dbReference>
<proteinExistence type="inferred from homology"/>
<feature type="domain" description="RNA polymerase sigma factor 70 region 4 type 2" evidence="7">
    <location>
        <begin position="124"/>
        <end position="177"/>
    </location>
</feature>
<accession>A0A3B7MM37</accession>
<dbReference type="NCBIfam" id="TIGR02985">
    <property type="entry name" value="Sig70_bacteroi1"/>
    <property type="match status" value="1"/>
</dbReference>
<keyword evidence="9" id="KW-1185">Reference proteome</keyword>
<organism evidence="8 9">
    <name type="scientific">Paraflavitalea soli</name>
    <dbReference type="NCBI Taxonomy" id="2315862"/>
    <lineage>
        <taxon>Bacteria</taxon>
        <taxon>Pseudomonadati</taxon>
        <taxon>Bacteroidota</taxon>
        <taxon>Chitinophagia</taxon>
        <taxon>Chitinophagales</taxon>
        <taxon>Chitinophagaceae</taxon>
        <taxon>Paraflavitalea</taxon>
    </lineage>
</organism>
<dbReference type="InterPro" id="IPR036388">
    <property type="entry name" value="WH-like_DNA-bd_sf"/>
</dbReference>
<keyword evidence="2" id="KW-0805">Transcription regulation</keyword>
<evidence type="ECO:0000259" key="7">
    <source>
        <dbReference type="Pfam" id="PF08281"/>
    </source>
</evidence>
<comment type="similarity">
    <text evidence="1">Belongs to the sigma-70 factor family. ECF subfamily.</text>
</comment>
<dbReference type="Gene3D" id="1.10.1740.10">
    <property type="match status" value="1"/>
</dbReference>
<dbReference type="GO" id="GO:0016987">
    <property type="term" value="F:sigma factor activity"/>
    <property type="evidence" value="ECO:0007669"/>
    <property type="project" value="UniProtKB-KW"/>
</dbReference>
<name>A0A3B7MM37_9BACT</name>
<evidence type="ECO:0000256" key="5">
    <source>
        <dbReference type="SAM" id="MobiDB-lite"/>
    </source>
</evidence>
<dbReference type="GO" id="GO:0003677">
    <property type="term" value="F:DNA binding"/>
    <property type="evidence" value="ECO:0007669"/>
    <property type="project" value="InterPro"/>
</dbReference>
<evidence type="ECO:0000256" key="2">
    <source>
        <dbReference type="ARBA" id="ARBA00023015"/>
    </source>
</evidence>
<dbReference type="CDD" id="cd06171">
    <property type="entry name" value="Sigma70_r4"/>
    <property type="match status" value="1"/>
</dbReference>
<dbReference type="InterPro" id="IPR007627">
    <property type="entry name" value="RNA_pol_sigma70_r2"/>
</dbReference>
<sequence length="194" mass="22416">MILILPKTSFTKSAFNHKQVFTTVEDHYKQCFQEYFEKLFGYAFTIVKDNAEAKDIVQSAFVKLWEKRSTLNVAAAARAYLYTTVYHLSLNTVRNRKVRESHHPHITATDSISNSNTAEEKEIRERIRQAIDGLPPRCKEVFCKSRLEGKKYATIAAEMNISVKTVEVQMGKALKALREQLTDLAMIWVMYLFI</sequence>
<dbReference type="NCBIfam" id="TIGR02937">
    <property type="entry name" value="sigma70-ECF"/>
    <property type="match status" value="1"/>
</dbReference>
<dbReference type="KEGG" id="pseg:D3H65_12685"/>
<feature type="compositionally biased region" description="Polar residues" evidence="5">
    <location>
        <begin position="108"/>
        <end position="117"/>
    </location>
</feature>
<dbReference type="EMBL" id="CP032157">
    <property type="protein sequence ID" value="AXY74787.1"/>
    <property type="molecule type" value="Genomic_DNA"/>
</dbReference>
<evidence type="ECO:0000259" key="6">
    <source>
        <dbReference type="Pfam" id="PF04542"/>
    </source>
</evidence>
<dbReference type="PANTHER" id="PTHR43133:SF46">
    <property type="entry name" value="RNA POLYMERASE SIGMA-70 FACTOR ECF SUBFAMILY"/>
    <property type="match status" value="1"/>
</dbReference>
<dbReference type="SUPFAM" id="SSF88946">
    <property type="entry name" value="Sigma2 domain of RNA polymerase sigma factors"/>
    <property type="match status" value="1"/>
</dbReference>
<protein>
    <submittedName>
        <fullName evidence="8">RNA polymerase sigma-70 factor</fullName>
    </submittedName>
</protein>
<reference evidence="8 9" key="1">
    <citation type="submission" date="2018-09" db="EMBL/GenBank/DDBJ databases">
        <title>Genome sequencing of strain 6GH32-13.</title>
        <authorList>
            <person name="Weon H.-Y."/>
            <person name="Heo J."/>
            <person name="Kwon S.-W."/>
        </authorList>
    </citation>
    <scope>NUCLEOTIDE SEQUENCE [LARGE SCALE GENOMIC DNA]</scope>
    <source>
        <strain evidence="8 9">5GH32-13</strain>
    </source>
</reference>
<evidence type="ECO:0000313" key="8">
    <source>
        <dbReference type="EMBL" id="AXY74787.1"/>
    </source>
</evidence>
<evidence type="ECO:0000313" key="9">
    <source>
        <dbReference type="Proteomes" id="UP000263900"/>
    </source>
</evidence>
<evidence type="ECO:0000256" key="3">
    <source>
        <dbReference type="ARBA" id="ARBA00023082"/>
    </source>
</evidence>
<dbReference type="OrthoDB" id="1524077at2"/>
<dbReference type="Proteomes" id="UP000263900">
    <property type="component" value="Chromosome"/>
</dbReference>
<dbReference type="InterPro" id="IPR014284">
    <property type="entry name" value="RNA_pol_sigma-70_dom"/>
</dbReference>
<dbReference type="InterPro" id="IPR013249">
    <property type="entry name" value="RNA_pol_sigma70_r4_t2"/>
</dbReference>
<dbReference type="AlphaFoldDB" id="A0A3B7MM37"/>
<feature type="region of interest" description="Disordered" evidence="5">
    <location>
        <begin position="99"/>
        <end position="118"/>
    </location>
</feature>
<dbReference type="Gene3D" id="1.10.10.10">
    <property type="entry name" value="Winged helix-like DNA-binding domain superfamily/Winged helix DNA-binding domain"/>
    <property type="match status" value="1"/>
</dbReference>
<evidence type="ECO:0000256" key="4">
    <source>
        <dbReference type="ARBA" id="ARBA00023163"/>
    </source>
</evidence>